<keyword evidence="4 6" id="KW-1133">Transmembrane helix</keyword>
<keyword evidence="5 6" id="KW-0472">Membrane</keyword>
<gene>
    <name evidence="7" type="ORF">EM808_18280</name>
</gene>
<feature type="transmembrane region" description="Helical" evidence="6">
    <location>
        <begin position="183"/>
        <end position="204"/>
    </location>
</feature>
<evidence type="ECO:0000313" key="8">
    <source>
        <dbReference type="Proteomes" id="UP000288024"/>
    </source>
</evidence>
<feature type="transmembrane region" description="Helical" evidence="6">
    <location>
        <begin position="107"/>
        <end position="130"/>
    </location>
</feature>
<keyword evidence="3 6" id="KW-0812">Transmembrane</keyword>
<feature type="transmembrane region" description="Helical" evidence="6">
    <location>
        <begin position="224"/>
        <end position="242"/>
    </location>
</feature>
<feature type="transmembrane region" description="Helical" evidence="6">
    <location>
        <begin position="404"/>
        <end position="422"/>
    </location>
</feature>
<reference evidence="7 8" key="1">
    <citation type="submission" date="2019-01" db="EMBL/GenBank/DDBJ databases">
        <title>Bacillus sp. M5HDSG1-1, whole genome shotgun sequence.</title>
        <authorList>
            <person name="Tuo L."/>
        </authorList>
    </citation>
    <scope>NUCLEOTIDE SEQUENCE [LARGE SCALE GENOMIC DNA]</scope>
    <source>
        <strain evidence="7 8">M5HDSG1-1</strain>
    </source>
</reference>
<dbReference type="GO" id="GO:0035673">
    <property type="term" value="F:oligopeptide transmembrane transporter activity"/>
    <property type="evidence" value="ECO:0007669"/>
    <property type="project" value="InterPro"/>
</dbReference>
<evidence type="ECO:0000256" key="1">
    <source>
        <dbReference type="ARBA" id="ARBA00004141"/>
    </source>
</evidence>
<feature type="transmembrane region" description="Helical" evidence="6">
    <location>
        <begin position="12"/>
        <end position="36"/>
    </location>
</feature>
<accession>A0A3S2W2N0</accession>
<dbReference type="Proteomes" id="UP000288024">
    <property type="component" value="Unassembled WGS sequence"/>
</dbReference>
<sequence>MKNNHNEPKHPRIFEPVALILTTVTAIFGAIIGMQIITTLGVTPNTSIIGALIAMLIARIPITIFKKYKSIHRQNLVQTSISSATFGAANSLLIPIGIPFLMGNTELIIPMLIGAALAMFVDAAVLYKLFDSKLFPAKGTWAPGAATAEAILAGDKGGKRAGLLGVGTGIGIIGAFLHIPMSAFGVAFIGNIWALTMFGIGLLFRQYSIPFFGVDVNALYIPHGLMIGSGLVALVQVSILIFSKEKPSKKSSNPEVAASIELSDDSQYTRPIKEAKRALGLGFLAYVVVALIIAITGGIVTDMSPGMFIGFLFFAAFAAFVHELIVGIAAMHSGWFPAFAVAFITLLIGMMIGFPPVALALLAGFSAATGPAFADMGYDFKAGHILRGHGKDREYEKKGREQQYITAMIAFGIALLTVVFTYKGYFAQNLVPPVDAVYVSTIQAGTSLEVAKQLLIWAIPGAILQLIGGPSRQLGILFATGLLITTPYAGFAVLAGIIIRVIWRKAKGKEADASMSILAAGFIAGDAIYSFFSSVFKLGK</sequence>
<feature type="transmembrane region" description="Helical" evidence="6">
    <location>
        <begin position="515"/>
        <end position="536"/>
    </location>
</feature>
<comment type="subcellular location">
    <subcellularLocation>
        <location evidence="1">Membrane</location>
        <topology evidence="1">Multi-pass membrane protein</topology>
    </subcellularLocation>
</comment>
<dbReference type="InterPro" id="IPR004813">
    <property type="entry name" value="OPT"/>
</dbReference>
<feature type="transmembrane region" description="Helical" evidence="6">
    <location>
        <begin position="476"/>
        <end position="503"/>
    </location>
</feature>
<dbReference type="AlphaFoldDB" id="A0A3S2W2N0"/>
<keyword evidence="2" id="KW-0813">Transport</keyword>
<name>A0A3S2W2N0_9BACI</name>
<keyword evidence="8" id="KW-1185">Reference proteome</keyword>
<dbReference type="Pfam" id="PF03169">
    <property type="entry name" value="OPT"/>
    <property type="match status" value="1"/>
</dbReference>
<proteinExistence type="predicted"/>
<dbReference type="EMBL" id="RZTZ01000008">
    <property type="protein sequence ID" value="RVT59868.1"/>
    <property type="molecule type" value="Genomic_DNA"/>
</dbReference>
<feature type="transmembrane region" description="Helical" evidence="6">
    <location>
        <begin position="278"/>
        <end position="300"/>
    </location>
</feature>
<comment type="caution">
    <text evidence="7">The sequence shown here is derived from an EMBL/GenBank/DDBJ whole genome shotgun (WGS) entry which is preliminary data.</text>
</comment>
<evidence type="ECO:0000313" key="7">
    <source>
        <dbReference type="EMBL" id="RVT59868.1"/>
    </source>
</evidence>
<organism evidence="7 8">
    <name type="scientific">Niallia taxi</name>
    <dbReference type="NCBI Taxonomy" id="2499688"/>
    <lineage>
        <taxon>Bacteria</taxon>
        <taxon>Bacillati</taxon>
        <taxon>Bacillota</taxon>
        <taxon>Bacilli</taxon>
        <taxon>Bacillales</taxon>
        <taxon>Bacillaceae</taxon>
        <taxon>Niallia</taxon>
    </lineage>
</organism>
<protein>
    <submittedName>
        <fullName evidence="7">OPT family oligopeptide transporter</fullName>
    </submittedName>
</protein>
<feature type="transmembrane region" description="Helical" evidence="6">
    <location>
        <begin position="306"/>
        <end position="328"/>
    </location>
</feature>
<evidence type="ECO:0000256" key="6">
    <source>
        <dbReference type="SAM" id="Phobius"/>
    </source>
</evidence>
<feature type="transmembrane region" description="Helical" evidence="6">
    <location>
        <begin position="77"/>
        <end position="101"/>
    </location>
</feature>
<evidence type="ECO:0000256" key="3">
    <source>
        <dbReference type="ARBA" id="ARBA00022692"/>
    </source>
</evidence>
<dbReference type="GO" id="GO:0016020">
    <property type="term" value="C:membrane"/>
    <property type="evidence" value="ECO:0007669"/>
    <property type="project" value="UniProtKB-SubCell"/>
</dbReference>
<evidence type="ECO:0000256" key="2">
    <source>
        <dbReference type="ARBA" id="ARBA00022448"/>
    </source>
</evidence>
<feature type="transmembrane region" description="Helical" evidence="6">
    <location>
        <begin position="335"/>
        <end position="352"/>
    </location>
</feature>
<evidence type="ECO:0000256" key="4">
    <source>
        <dbReference type="ARBA" id="ARBA00022989"/>
    </source>
</evidence>
<evidence type="ECO:0000256" key="5">
    <source>
        <dbReference type="ARBA" id="ARBA00023136"/>
    </source>
</evidence>
<dbReference type="RefSeq" id="WP_127739647.1">
    <property type="nucleotide sequence ID" value="NZ_CP196003.1"/>
</dbReference>